<proteinExistence type="predicted"/>
<feature type="domain" description="Transcription factor tau subunit sfc3/Tfc3 C-terminal" evidence="2">
    <location>
        <begin position="621"/>
        <end position="1164"/>
    </location>
</feature>
<name>A0A8H7QDM0_9FUNG</name>
<dbReference type="InterPro" id="IPR046488">
    <property type="entry name" value="Sfc3/Tfc3_C"/>
</dbReference>
<dbReference type="PANTHER" id="PTHR15180">
    <property type="entry name" value="GENERAL TRANSCRIPTION FACTOR 3C POLYPEPTIDE 1"/>
    <property type="match status" value="1"/>
</dbReference>
<evidence type="ECO:0000259" key="2">
    <source>
        <dbReference type="Pfam" id="PF20222"/>
    </source>
</evidence>
<evidence type="ECO:0000256" key="1">
    <source>
        <dbReference type="SAM" id="Coils"/>
    </source>
</evidence>
<accession>A0A8H7QDM0</accession>
<dbReference type="Pfam" id="PF20222">
    <property type="entry name" value="DUF6581"/>
    <property type="match status" value="1"/>
</dbReference>
<keyword evidence="4" id="KW-1185">Reference proteome</keyword>
<keyword evidence="1" id="KW-0175">Coiled coil</keyword>
<feature type="non-terminal residue" evidence="3">
    <location>
        <position position="1"/>
    </location>
</feature>
<dbReference type="AlphaFoldDB" id="A0A8H7QDM0"/>
<sequence length="1241" mass="144417">DAAVNIEPENSNVASVVPNVVVDVSDERILRNVPSTLTTSNNIDNATFKYLFRHSNSQKRVNSYLEARIRVLYEYLEEVEIVEMGKLFAEEFTKRAAAQNKSSKYTIDSRTLWNTALELEKRGQAHTQIVDCPLINGKKYQRKIVFHRDISTDSSKFKDFVTYIKERRSLNQLRKLPKRVEEITQPVVRLSDQVQIMQKEAKELLESGQTKKAKQLEHRINELSSNLETFGRDYNSDVHTYWMIEAIQYGWISARMIRAKVFHKFLYRLLDENVEGVNQKERTISLNTIINNMTFHLVCQLIGIFRPSPLIAEYSKNGAHYDTKLSDIPEDLKREIFDGNTKFLRRLRLLINPLEYVQVLTAQYTELSNDHGFKITKYAHLAPHYKLENKIPIIDRTRTDEPVLREHTIKNMDDLSDYWADLRFISTFNNPKATNVKERADPYEEDLRKSTQSSRNWSTKSIFSRAQRVLLNQKVDKSNRKTPLHDMEELKKIADTLQVPYEAVKSYYEKVDSALERRHRYSKNQKFERMLLGTYRKRAKSAKYDLYHGRRVISSNSCHAFDSKVKRKSSSLQYAKERKSAIATAKTSKNISKGEMLYMDDMQDLPVIQDGSNQKFYRQRKKRIVWTEQEDELLLYAYVILKHRQKSNGQKFSWVPINQIFTDRNLAAGRHRIFKLLTKPTISEKFEYYLVLWDSFYNDGVSMGEIKDENRNDNIHVDILSYIEHFVQKLQEISENPVEFVLPRSLVETHEMYQFTRNDNNPLVEDIFHETATLVQRLQVLYYSPLTIRKYMDSMYDQSDESIAVESDTENRLCNTFRIYALMTLMTPAEFFDPFHAFHVLGKFPPRIKDIVFEKMRAARTLILASGDRPIPGSKLALSAKFMRDMRGQLPVHMLNQAKEYEKFLCTQTEKFKFSPAQVSSGMMACLLNLLSDNQILLTMSNLNLQMKKILETGYKTRGVDTSLLLLELDIQKINQNKNQIVIGAPNSDKVNIKKLDTEEYNQELSKLFALQNENESKLIKSVIDALFEQGEVGLTLYQLKTQLQNSYTDEEIMAAVHKLCFNDPALICRVGYDAVRYVHIMFVESWSISNKNVTEHVTTAASKERIDKATNGQFKQVARKDIIIPSLWIDINGNVTDLVLNGCKETVVDLVLRKPGISEADIYRHMSTGLSKREVRDLLNILVEQQSLRQIQVQIIPQEPKNRLSIFAKHNMVRCTNNNTIEKLTQSCFWVTPKTYSCFS</sequence>
<gene>
    <name evidence="3" type="ORF">INT46_008589</name>
</gene>
<dbReference type="PANTHER" id="PTHR15180:SF1">
    <property type="entry name" value="GENERAL TRANSCRIPTION FACTOR 3C POLYPEPTIDE 1"/>
    <property type="match status" value="1"/>
</dbReference>
<dbReference type="OrthoDB" id="68020at2759"/>
<dbReference type="EMBL" id="JAEPRC010001144">
    <property type="protein sequence ID" value="KAG2189870.1"/>
    <property type="molecule type" value="Genomic_DNA"/>
</dbReference>
<evidence type="ECO:0000313" key="3">
    <source>
        <dbReference type="EMBL" id="KAG2189870.1"/>
    </source>
</evidence>
<reference evidence="3" key="1">
    <citation type="submission" date="2020-12" db="EMBL/GenBank/DDBJ databases">
        <title>Metabolic potential, ecology and presence of endohyphal bacteria is reflected in genomic diversity of Mucoromycotina.</title>
        <authorList>
            <person name="Muszewska A."/>
            <person name="Okrasinska A."/>
            <person name="Steczkiewicz K."/>
            <person name="Drgas O."/>
            <person name="Orlowska M."/>
            <person name="Perlinska-Lenart U."/>
            <person name="Aleksandrzak-Piekarczyk T."/>
            <person name="Szatraj K."/>
            <person name="Zielenkiewicz U."/>
            <person name="Pilsyk S."/>
            <person name="Malc E."/>
            <person name="Mieczkowski P."/>
            <person name="Kruszewska J.S."/>
            <person name="Biernat P."/>
            <person name="Pawlowska J."/>
        </authorList>
    </citation>
    <scope>NUCLEOTIDE SEQUENCE</scope>
    <source>
        <strain evidence="3">CBS 226.32</strain>
    </source>
</reference>
<dbReference type="GO" id="GO:0000127">
    <property type="term" value="C:transcription factor TFIIIC complex"/>
    <property type="evidence" value="ECO:0007669"/>
    <property type="project" value="InterPro"/>
</dbReference>
<dbReference type="InterPro" id="IPR044210">
    <property type="entry name" value="Tfc3-like"/>
</dbReference>
<evidence type="ECO:0000313" key="4">
    <source>
        <dbReference type="Proteomes" id="UP000650833"/>
    </source>
</evidence>
<feature type="coiled-coil region" evidence="1">
    <location>
        <begin position="187"/>
        <end position="233"/>
    </location>
</feature>
<organism evidence="3 4">
    <name type="scientific">Mucor plumbeus</name>
    <dbReference type="NCBI Taxonomy" id="97098"/>
    <lineage>
        <taxon>Eukaryota</taxon>
        <taxon>Fungi</taxon>
        <taxon>Fungi incertae sedis</taxon>
        <taxon>Mucoromycota</taxon>
        <taxon>Mucoromycotina</taxon>
        <taxon>Mucoromycetes</taxon>
        <taxon>Mucorales</taxon>
        <taxon>Mucorineae</taxon>
        <taxon>Mucoraceae</taxon>
        <taxon>Mucor</taxon>
    </lineage>
</organism>
<protein>
    <recommendedName>
        <fullName evidence="2">Transcription factor tau subunit sfc3/Tfc3 C-terminal domain-containing protein</fullName>
    </recommendedName>
</protein>
<dbReference type="GO" id="GO:0042791">
    <property type="term" value="P:5S class rRNA transcription by RNA polymerase III"/>
    <property type="evidence" value="ECO:0007669"/>
    <property type="project" value="TreeGrafter"/>
</dbReference>
<dbReference type="Proteomes" id="UP000650833">
    <property type="component" value="Unassembled WGS sequence"/>
</dbReference>
<dbReference type="GO" id="GO:0003677">
    <property type="term" value="F:DNA binding"/>
    <property type="evidence" value="ECO:0007669"/>
    <property type="project" value="InterPro"/>
</dbReference>
<comment type="caution">
    <text evidence="3">The sequence shown here is derived from an EMBL/GenBank/DDBJ whole genome shotgun (WGS) entry which is preliminary data.</text>
</comment>
<dbReference type="GO" id="GO:0006384">
    <property type="term" value="P:transcription initiation at RNA polymerase III promoter"/>
    <property type="evidence" value="ECO:0007669"/>
    <property type="project" value="InterPro"/>
</dbReference>